<feature type="binding site" evidence="11">
    <location>
        <position position="19"/>
    </location>
    <ligand>
        <name>Zn(2+)</name>
        <dbReference type="ChEBI" id="CHEBI:29105"/>
    </ligand>
</feature>
<dbReference type="PANTHER" id="PTHR12589">
    <property type="entry name" value="PYRUVOYL TETRAHYDROBIOPTERIN SYNTHASE"/>
    <property type="match status" value="1"/>
</dbReference>
<dbReference type="EMBL" id="CP099959">
    <property type="protein sequence ID" value="XCC58268.1"/>
    <property type="molecule type" value="Genomic_DNA"/>
</dbReference>
<evidence type="ECO:0000256" key="4">
    <source>
        <dbReference type="ARBA" id="ARBA00018141"/>
    </source>
</evidence>
<accession>A0AAU8A3J1</accession>
<evidence type="ECO:0000256" key="7">
    <source>
        <dbReference type="ARBA" id="ARBA00023239"/>
    </source>
</evidence>
<evidence type="ECO:0000256" key="11">
    <source>
        <dbReference type="PIRSR" id="PIRSR006113-2"/>
    </source>
</evidence>
<evidence type="ECO:0000256" key="2">
    <source>
        <dbReference type="ARBA" id="ARBA00008900"/>
    </source>
</evidence>
<evidence type="ECO:0000313" key="12">
    <source>
        <dbReference type="EMBL" id="XCC58268.1"/>
    </source>
</evidence>
<feature type="active site" description="Proton acceptor" evidence="10">
    <location>
        <position position="28"/>
    </location>
</feature>
<dbReference type="EC" id="4.1.2.50" evidence="3"/>
<comment type="cofactor">
    <cofactor evidence="11">
        <name>Zn(2+)</name>
        <dbReference type="ChEBI" id="CHEBI:29105"/>
    </cofactor>
    <text evidence="11">Binds 1 zinc ion per subunit.</text>
</comment>
<evidence type="ECO:0000256" key="3">
    <source>
        <dbReference type="ARBA" id="ARBA00012982"/>
    </source>
</evidence>
<keyword evidence="5 11" id="KW-0479">Metal-binding</keyword>
<evidence type="ECO:0000256" key="8">
    <source>
        <dbReference type="ARBA" id="ARBA00031449"/>
    </source>
</evidence>
<proteinExistence type="inferred from homology"/>
<dbReference type="GO" id="GO:0070497">
    <property type="term" value="F:6-carboxytetrahydropterin synthase activity"/>
    <property type="evidence" value="ECO:0007669"/>
    <property type="project" value="UniProtKB-EC"/>
</dbReference>
<feature type="binding site" evidence="11">
    <location>
        <position position="34"/>
    </location>
    <ligand>
        <name>Zn(2+)</name>
        <dbReference type="ChEBI" id="CHEBI:29105"/>
    </ligand>
</feature>
<dbReference type="InterPro" id="IPR038418">
    <property type="entry name" value="6-PTP_synth/QueD_sf"/>
</dbReference>
<comment type="similarity">
    <text evidence="2">Belongs to the PTPS family. QueD subfamily.</text>
</comment>
<feature type="binding site" evidence="11">
    <location>
        <position position="32"/>
    </location>
    <ligand>
        <name>Zn(2+)</name>
        <dbReference type="ChEBI" id="CHEBI:29105"/>
    </ligand>
</feature>
<feature type="active site" description="Charge relay system" evidence="10">
    <location>
        <position position="78"/>
    </location>
</feature>
<name>A0AAU8A3J1_9BURK</name>
<evidence type="ECO:0000256" key="10">
    <source>
        <dbReference type="PIRSR" id="PIRSR006113-1"/>
    </source>
</evidence>
<dbReference type="RefSeq" id="WP_353439460.1">
    <property type="nucleotide sequence ID" value="NZ_CP099959.1"/>
</dbReference>
<dbReference type="PANTHER" id="PTHR12589:SF7">
    <property type="entry name" value="6-PYRUVOYL TETRAHYDROBIOPTERIN SYNTHASE"/>
    <property type="match status" value="1"/>
</dbReference>
<dbReference type="GO" id="GO:0046872">
    <property type="term" value="F:metal ion binding"/>
    <property type="evidence" value="ECO:0007669"/>
    <property type="project" value="UniProtKB-KW"/>
</dbReference>
<dbReference type="Gene3D" id="3.30.479.10">
    <property type="entry name" value="6-pyruvoyl tetrahydropterin synthase/QueD"/>
    <property type="match status" value="1"/>
</dbReference>
<feature type="active site" description="Charge relay system" evidence="10">
    <location>
        <position position="142"/>
    </location>
</feature>
<keyword evidence="6 11" id="KW-0862">Zinc</keyword>
<keyword evidence="7" id="KW-0456">Lyase</keyword>
<organism evidence="12">
    <name type="scientific">Polynucleobacter sp. UK-FUSCHL-C3</name>
    <dbReference type="NCBI Taxonomy" id="2955208"/>
    <lineage>
        <taxon>Bacteria</taxon>
        <taxon>Pseudomonadati</taxon>
        <taxon>Pseudomonadota</taxon>
        <taxon>Betaproteobacteria</taxon>
        <taxon>Burkholderiales</taxon>
        <taxon>Burkholderiaceae</taxon>
        <taxon>Polynucleobacter</taxon>
    </lineage>
</organism>
<evidence type="ECO:0000256" key="9">
    <source>
        <dbReference type="ARBA" id="ARBA00048807"/>
    </source>
</evidence>
<comment type="pathway">
    <text evidence="1">Purine metabolism; 7-cyano-7-deazaguanine biosynthesis.</text>
</comment>
<evidence type="ECO:0000256" key="1">
    <source>
        <dbReference type="ARBA" id="ARBA00005061"/>
    </source>
</evidence>
<dbReference type="PIRSF" id="PIRSF006113">
    <property type="entry name" value="PTP_synth"/>
    <property type="match status" value="1"/>
</dbReference>
<evidence type="ECO:0000256" key="5">
    <source>
        <dbReference type="ARBA" id="ARBA00022723"/>
    </source>
</evidence>
<dbReference type="SUPFAM" id="SSF55620">
    <property type="entry name" value="Tetrahydrobiopterin biosynthesis enzymes-like"/>
    <property type="match status" value="1"/>
</dbReference>
<dbReference type="AlphaFoldDB" id="A0AAU8A3J1"/>
<comment type="catalytic activity">
    <reaction evidence="9">
        <text>7,8-dihydroneopterin 3'-triphosphate + H2O = 6-carboxy-5,6,7,8-tetrahydropterin + triphosphate + acetaldehyde + 2 H(+)</text>
        <dbReference type="Rhea" id="RHEA:27966"/>
        <dbReference type="ChEBI" id="CHEBI:15343"/>
        <dbReference type="ChEBI" id="CHEBI:15377"/>
        <dbReference type="ChEBI" id="CHEBI:15378"/>
        <dbReference type="ChEBI" id="CHEBI:18036"/>
        <dbReference type="ChEBI" id="CHEBI:58462"/>
        <dbReference type="ChEBI" id="CHEBI:61032"/>
        <dbReference type="EC" id="4.1.2.50"/>
    </reaction>
</comment>
<protein>
    <recommendedName>
        <fullName evidence="4">6-carboxy-5,6,7,8-tetrahydropterin synthase</fullName>
        <ecNumber evidence="3">4.1.2.50</ecNumber>
    </recommendedName>
    <alternativeName>
        <fullName evidence="8">Queuosine biosynthesis protein QueD</fullName>
    </alternativeName>
</protein>
<sequence>MVDQNSVTITRRLEFDAGHRIPHHAGKCCHLHGHRYAIELTVSGPVHASRGQSDDGMVIDFGDIKQLALKHLVEPWDHAFLVAKQDTVLVKFLESLPSHKTVILEDVPTVENLVKFAFDILAPVFATETKGQLVLQAIRLYETPNCWADYRAKSGSKT</sequence>
<dbReference type="InterPro" id="IPR007115">
    <property type="entry name" value="6-PTP_synth/QueD"/>
</dbReference>
<evidence type="ECO:0000256" key="6">
    <source>
        <dbReference type="ARBA" id="ARBA00022833"/>
    </source>
</evidence>
<dbReference type="Pfam" id="PF01242">
    <property type="entry name" value="PTPS"/>
    <property type="match status" value="1"/>
</dbReference>
<gene>
    <name evidence="12" type="ORF">NKE59_02980</name>
</gene>
<reference evidence="12" key="1">
    <citation type="submission" date="2022-06" db="EMBL/GenBank/DDBJ databases">
        <title>New Polynucleobacter species.</title>
        <authorList>
            <person name="Hahn M.W."/>
        </authorList>
    </citation>
    <scope>NUCLEOTIDE SEQUENCE</scope>
    <source>
        <strain evidence="12">UK-FUSCHL-C3</strain>
    </source>
</reference>